<dbReference type="SUPFAM" id="SSF52540">
    <property type="entry name" value="P-loop containing nucleoside triphosphate hydrolases"/>
    <property type="match status" value="1"/>
</dbReference>
<dbReference type="InterPro" id="IPR027417">
    <property type="entry name" value="P-loop_NTPase"/>
</dbReference>
<accession>A0A511FE09</accession>
<dbReference type="EMBL" id="JACHDN010000001">
    <property type="protein sequence ID" value="MBB5472784.1"/>
    <property type="molecule type" value="Genomic_DNA"/>
</dbReference>
<protein>
    <submittedName>
        <fullName evidence="6">ABC transporter ATP-binding protein</fullName>
    </submittedName>
    <submittedName>
        <fullName evidence="7">ABC-type multidrug transport system ATPase subunit</fullName>
    </submittedName>
</protein>
<dbReference type="AlphaFoldDB" id="A0A511FE09"/>
<dbReference type="Proteomes" id="UP000564629">
    <property type="component" value="Unassembled WGS sequence"/>
</dbReference>
<evidence type="ECO:0000256" key="2">
    <source>
        <dbReference type="ARBA" id="ARBA00022448"/>
    </source>
</evidence>
<evidence type="ECO:0000256" key="3">
    <source>
        <dbReference type="ARBA" id="ARBA00022741"/>
    </source>
</evidence>
<dbReference type="InterPro" id="IPR003593">
    <property type="entry name" value="AAA+_ATPase"/>
</dbReference>
<sequence length="296" mass="31519">MAAPAVEFAEVTVRRAGRDLVRDISFAVPTGSVHAVLGHNGAGKTTLMRALAGQVPARRGVIRSVGTPTVLFVSSAMPVELRVSQILEYRRRQERAPAGAVDRAVDRCGVGSFLERRFGHLSTGMAQRVAIAAALVADSPIIVLDEPTTGLDPHGVEALMHLLTDLRGEGRTVLICSHDLARLELVCDGVTCLRDGRVTVDGPVPRAAAGLDLPGHVLRTSDDHLAVEVLAQAGLPVARTARGVHVRAGEPLSGIVAALRGHVQIEESTVDASLFERIYRRYATASRAATGRRVRR</sequence>
<comment type="similarity">
    <text evidence="1">Belongs to the ABC transporter superfamily.</text>
</comment>
<reference evidence="6 8" key="1">
    <citation type="submission" date="2019-07" db="EMBL/GenBank/DDBJ databases">
        <title>Whole genome shotgun sequence of Cellulomonas hominis NBRC 16055.</title>
        <authorList>
            <person name="Hosoyama A."/>
            <person name="Uohara A."/>
            <person name="Ohji S."/>
            <person name="Ichikawa N."/>
        </authorList>
    </citation>
    <scope>NUCLEOTIDE SEQUENCE [LARGE SCALE GENOMIC DNA]</scope>
    <source>
        <strain evidence="6 8">NBRC 16055</strain>
    </source>
</reference>
<evidence type="ECO:0000256" key="4">
    <source>
        <dbReference type="ARBA" id="ARBA00022840"/>
    </source>
</evidence>
<evidence type="ECO:0000259" key="5">
    <source>
        <dbReference type="PROSITE" id="PS50893"/>
    </source>
</evidence>
<gene>
    <name evidence="6" type="ORF">CHO01_16730</name>
    <name evidence="7" type="ORF">HNR08_001520</name>
</gene>
<keyword evidence="3" id="KW-0547">Nucleotide-binding</keyword>
<evidence type="ECO:0000313" key="9">
    <source>
        <dbReference type="Proteomes" id="UP000564629"/>
    </source>
</evidence>
<evidence type="ECO:0000313" key="8">
    <source>
        <dbReference type="Proteomes" id="UP000321723"/>
    </source>
</evidence>
<dbReference type="PANTHER" id="PTHR43335">
    <property type="entry name" value="ABC TRANSPORTER, ATP-BINDING PROTEIN"/>
    <property type="match status" value="1"/>
</dbReference>
<name>A0A511FE09_9CELL</name>
<dbReference type="GO" id="GO:0005524">
    <property type="term" value="F:ATP binding"/>
    <property type="evidence" value="ECO:0007669"/>
    <property type="project" value="UniProtKB-KW"/>
</dbReference>
<proteinExistence type="inferred from homology"/>
<dbReference type="SMART" id="SM00382">
    <property type="entry name" value="AAA"/>
    <property type="match status" value="1"/>
</dbReference>
<dbReference type="InterPro" id="IPR003439">
    <property type="entry name" value="ABC_transporter-like_ATP-bd"/>
</dbReference>
<keyword evidence="2" id="KW-0813">Transport</keyword>
<keyword evidence="4 6" id="KW-0067">ATP-binding</keyword>
<comment type="caution">
    <text evidence="6">The sequence shown here is derived from an EMBL/GenBank/DDBJ whole genome shotgun (WGS) entry which is preliminary data.</text>
</comment>
<dbReference type="PROSITE" id="PS50893">
    <property type="entry name" value="ABC_TRANSPORTER_2"/>
    <property type="match status" value="1"/>
</dbReference>
<dbReference type="Proteomes" id="UP000321723">
    <property type="component" value="Unassembled WGS sequence"/>
</dbReference>
<dbReference type="OrthoDB" id="9804819at2"/>
<keyword evidence="8" id="KW-1185">Reference proteome</keyword>
<evidence type="ECO:0000256" key="1">
    <source>
        <dbReference type="ARBA" id="ARBA00005417"/>
    </source>
</evidence>
<feature type="domain" description="ABC transporter" evidence="5">
    <location>
        <begin position="6"/>
        <end position="220"/>
    </location>
</feature>
<dbReference type="Pfam" id="PF00005">
    <property type="entry name" value="ABC_tran"/>
    <property type="match status" value="1"/>
</dbReference>
<dbReference type="PANTHER" id="PTHR43335:SF4">
    <property type="entry name" value="ABC TRANSPORTER, ATP-BINDING PROTEIN"/>
    <property type="match status" value="1"/>
</dbReference>
<dbReference type="Gene3D" id="3.40.50.300">
    <property type="entry name" value="P-loop containing nucleotide triphosphate hydrolases"/>
    <property type="match status" value="1"/>
</dbReference>
<organism evidence="6 8">
    <name type="scientific">Cellulomonas hominis</name>
    <dbReference type="NCBI Taxonomy" id="156981"/>
    <lineage>
        <taxon>Bacteria</taxon>
        <taxon>Bacillati</taxon>
        <taxon>Actinomycetota</taxon>
        <taxon>Actinomycetes</taxon>
        <taxon>Micrococcales</taxon>
        <taxon>Cellulomonadaceae</taxon>
        <taxon>Cellulomonas</taxon>
    </lineage>
</organism>
<evidence type="ECO:0000313" key="6">
    <source>
        <dbReference type="EMBL" id="GEL46557.1"/>
    </source>
</evidence>
<dbReference type="GO" id="GO:0016887">
    <property type="term" value="F:ATP hydrolysis activity"/>
    <property type="evidence" value="ECO:0007669"/>
    <property type="project" value="InterPro"/>
</dbReference>
<dbReference type="RefSeq" id="WP_146836444.1">
    <property type="nucleotide sequence ID" value="NZ_BJVQ01000018.1"/>
</dbReference>
<dbReference type="EMBL" id="BJVQ01000018">
    <property type="protein sequence ID" value="GEL46557.1"/>
    <property type="molecule type" value="Genomic_DNA"/>
</dbReference>
<evidence type="ECO:0000313" key="7">
    <source>
        <dbReference type="EMBL" id="MBB5472784.1"/>
    </source>
</evidence>
<reference evidence="7 9" key="2">
    <citation type="submission" date="2020-08" db="EMBL/GenBank/DDBJ databases">
        <title>Sequencing the genomes of 1000 actinobacteria strains.</title>
        <authorList>
            <person name="Klenk H.-P."/>
        </authorList>
    </citation>
    <scope>NUCLEOTIDE SEQUENCE [LARGE SCALE GENOMIC DNA]</scope>
    <source>
        <strain evidence="7 9">DSM 9581</strain>
    </source>
</reference>